<keyword evidence="12" id="KW-1185">Reference proteome</keyword>
<evidence type="ECO:0000256" key="1">
    <source>
        <dbReference type="ARBA" id="ARBA00004613"/>
    </source>
</evidence>
<evidence type="ECO:0000256" key="8">
    <source>
        <dbReference type="ARBA" id="ARBA00033432"/>
    </source>
</evidence>
<dbReference type="AlphaFoldDB" id="A0A401NYC1"/>
<keyword evidence="5" id="KW-0960">Knottin</keyword>
<evidence type="ECO:0000256" key="5">
    <source>
        <dbReference type="ARBA" id="ARBA00022854"/>
    </source>
</evidence>
<keyword evidence="3" id="KW-0964">Secreted</keyword>
<dbReference type="SMART" id="SM00792">
    <property type="entry name" value="Agouti"/>
    <property type="match status" value="1"/>
</dbReference>
<keyword evidence="4" id="KW-0732">Signal</keyword>
<protein>
    <recommendedName>
        <fullName evidence="2">Agouti-signaling protein</fullName>
    </recommendedName>
    <alternativeName>
        <fullName evidence="8">Agouti switch protein</fullName>
    </alternativeName>
</protein>
<reference evidence="11 12" key="1">
    <citation type="journal article" date="2018" name="Nat. Ecol. Evol.">
        <title>Shark genomes provide insights into elasmobranch evolution and the origin of vertebrates.</title>
        <authorList>
            <person name="Hara Y"/>
            <person name="Yamaguchi K"/>
            <person name="Onimaru K"/>
            <person name="Kadota M"/>
            <person name="Koyanagi M"/>
            <person name="Keeley SD"/>
            <person name="Tatsumi K"/>
            <person name="Tanaka K"/>
            <person name="Motone F"/>
            <person name="Kageyama Y"/>
            <person name="Nozu R"/>
            <person name="Adachi N"/>
            <person name="Nishimura O"/>
            <person name="Nakagawa R"/>
            <person name="Tanegashima C"/>
            <person name="Kiyatake I"/>
            <person name="Matsumoto R"/>
            <person name="Murakumo K"/>
            <person name="Nishida K"/>
            <person name="Terakita A"/>
            <person name="Kuratani S"/>
            <person name="Sato K"/>
            <person name="Hyodo S Kuraku.S."/>
        </authorList>
    </citation>
    <scope>NUCLEOTIDE SEQUENCE [LARGE SCALE GENOMIC DNA]</scope>
</reference>
<dbReference type="GO" id="GO:0005615">
    <property type="term" value="C:extracellular space"/>
    <property type="evidence" value="ECO:0007669"/>
    <property type="project" value="TreeGrafter"/>
</dbReference>
<gene>
    <name evidence="11" type="ORF">scyTo_0010016</name>
</gene>
<dbReference type="GO" id="GO:0005184">
    <property type="term" value="F:neuropeptide hormone activity"/>
    <property type="evidence" value="ECO:0007669"/>
    <property type="project" value="TreeGrafter"/>
</dbReference>
<evidence type="ECO:0000256" key="9">
    <source>
        <dbReference type="PROSITE-ProRule" id="PRU00494"/>
    </source>
</evidence>
<evidence type="ECO:0000256" key="4">
    <source>
        <dbReference type="ARBA" id="ARBA00022729"/>
    </source>
</evidence>
<evidence type="ECO:0000313" key="11">
    <source>
        <dbReference type="EMBL" id="GCB65854.1"/>
    </source>
</evidence>
<dbReference type="InterPro" id="IPR007733">
    <property type="entry name" value="Agouti"/>
</dbReference>
<dbReference type="Pfam" id="PF05039">
    <property type="entry name" value="Agouti"/>
    <property type="match status" value="1"/>
</dbReference>
<evidence type="ECO:0000256" key="3">
    <source>
        <dbReference type="ARBA" id="ARBA00022525"/>
    </source>
</evidence>
<dbReference type="SUPFAM" id="SSF57055">
    <property type="entry name" value="Agouti-related protein"/>
    <property type="match status" value="1"/>
</dbReference>
<dbReference type="EMBL" id="BFAA01004237">
    <property type="protein sequence ID" value="GCB65854.1"/>
    <property type="molecule type" value="Genomic_DNA"/>
</dbReference>
<feature type="disulfide bond" evidence="9">
    <location>
        <begin position="189"/>
        <end position="203"/>
    </location>
</feature>
<organism evidence="11 12">
    <name type="scientific">Scyliorhinus torazame</name>
    <name type="common">Cloudy catshark</name>
    <name type="synonym">Catulus torazame</name>
    <dbReference type="NCBI Taxonomy" id="75743"/>
    <lineage>
        <taxon>Eukaryota</taxon>
        <taxon>Metazoa</taxon>
        <taxon>Chordata</taxon>
        <taxon>Craniata</taxon>
        <taxon>Vertebrata</taxon>
        <taxon>Chondrichthyes</taxon>
        <taxon>Elasmobranchii</taxon>
        <taxon>Galeomorphii</taxon>
        <taxon>Galeoidea</taxon>
        <taxon>Carcharhiniformes</taxon>
        <taxon>Scyliorhinidae</taxon>
        <taxon>Scyliorhinus</taxon>
    </lineage>
</organism>
<comment type="subcellular location">
    <subcellularLocation>
        <location evidence="1">Secreted</location>
    </subcellularLocation>
</comment>
<dbReference type="Gene3D" id="4.10.760.10">
    <property type="entry name" value="Agouti domain"/>
    <property type="match status" value="1"/>
</dbReference>
<dbReference type="PANTHER" id="PTHR16551:SF1">
    <property type="entry name" value="AGOUTI-SIGNALING PROTEIN"/>
    <property type="match status" value="1"/>
</dbReference>
<proteinExistence type="predicted"/>
<feature type="disulfide bond" evidence="9">
    <location>
        <begin position="200"/>
        <end position="221"/>
    </location>
</feature>
<evidence type="ECO:0000313" key="12">
    <source>
        <dbReference type="Proteomes" id="UP000288216"/>
    </source>
</evidence>
<dbReference type="Proteomes" id="UP000288216">
    <property type="component" value="Unassembled WGS sequence"/>
</dbReference>
<accession>A0A401NYC1</accession>
<dbReference type="OrthoDB" id="8717782at2759"/>
<dbReference type="PROSITE" id="PS51150">
    <property type="entry name" value="AGOUTI_2"/>
    <property type="match status" value="1"/>
</dbReference>
<evidence type="ECO:0000256" key="7">
    <source>
        <dbReference type="ARBA" id="ARBA00023180"/>
    </source>
</evidence>
<evidence type="ECO:0000259" key="10">
    <source>
        <dbReference type="PROSITE" id="PS51150"/>
    </source>
</evidence>
<evidence type="ECO:0000256" key="2">
    <source>
        <dbReference type="ARBA" id="ARBA00017885"/>
    </source>
</evidence>
<dbReference type="PANTHER" id="PTHR16551">
    <property type="entry name" value="AGOUTI RELATED"/>
    <property type="match status" value="1"/>
</dbReference>
<keyword evidence="7" id="KW-0325">Glycoprotein</keyword>
<dbReference type="GO" id="GO:0009755">
    <property type="term" value="P:hormone-mediated signaling pathway"/>
    <property type="evidence" value="ECO:0007669"/>
    <property type="project" value="InterPro"/>
</dbReference>
<comment type="caution">
    <text evidence="11">The sequence shown here is derived from an EMBL/GenBank/DDBJ whole genome shotgun (WGS) entry which is preliminary data.</text>
</comment>
<dbReference type="STRING" id="75743.A0A401NYC1"/>
<dbReference type="InterPro" id="IPR036836">
    <property type="entry name" value="Agouti_dom_sf"/>
</dbReference>
<feature type="disulfide bond" evidence="9">
    <location>
        <begin position="182"/>
        <end position="197"/>
    </location>
</feature>
<feature type="disulfide bond" evidence="9">
    <location>
        <begin position="205"/>
        <end position="212"/>
    </location>
</feature>
<dbReference type="GO" id="GO:0032438">
    <property type="term" value="P:melanosome organization"/>
    <property type="evidence" value="ECO:0007669"/>
    <property type="project" value="TreeGrafter"/>
</dbReference>
<feature type="disulfide bond" evidence="9">
    <location>
        <begin position="196"/>
        <end position="214"/>
    </location>
</feature>
<sequence>MCQTFDDKKIQKSNFLVNNKNARHVNKFSFQEYSVRSFKTCSLKQNQRKNKQKENKNYNHLKTLLNSEPTPIEQRSGLDGSPTFKMARAMYLCWILQYTCCLLVYSHLVMEEKYPDAPQSKNISDPERLSKYTGISIVELPNSRKIHFRRDGGRMSSNQPKKNNGIAVIHKVKKLRPYNGHCVQLWGMCLPPSPPCCNPCAFCHCRFFNTVCYCRKLNAKCLDRT</sequence>
<evidence type="ECO:0000256" key="6">
    <source>
        <dbReference type="ARBA" id="ARBA00023157"/>
    </source>
</evidence>
<dbReference type="InterPro" id="IPR027300">
    <property type="entry name" value="Agouti_dom"/>
</dbReference>
<feature type="domain" description="Agouti" evidence="10">
    <location>
        <begin position="182"/>
        <end position="221"/>
    </location>
</feature>
<keyword evidence="6 9" id="KW-1015">Disulfide bond</keyword>
<name>A0A401NYC1_SCYTO</name>
<dbReference type="GO" id="GO:0031779">
    <property type="term" value="F:melanocortin receptor binding"/>
    <property type="evidence" value="ECO:0007669"/>
    <property type="project" value="TreeGrafter"/>
</dbReference>
<dbReference type="PROSITE" id="PS60024">
    <property type="entry name" value="AGOUTI_1"/>
    <property type="match status" value="1"/>
</dbReference>